<dbReference type="Proteomes" id="UP000633219">
    <property type="component" value="Unassembled WGS sequence"/>
</dbReference>
<dbReference type="SMART" id="SM00382">
    <property type="entry name" value="AAA"/>
    <property type="match status" value="1"/>
</dbReference>
<keyword evidence="5" id="KW-0997">Cell inner membrane</keyword>
<evidence type="ECO:0000256" key="3">
    <source>
        <dbReference type="ARBA" id="ARBA00022448"/>
    </source>
</evidence>
<dbReference type="Gene3D" id="2.40.50.100">
    <property type="match status" value="1"/>
</dbReference>
<evidence type="ECO:0000256" key="7">
    <source>
        <dbReference type="ARBA" id="ARBA00022840"/>
    </source>
</evidence>
<evidence type="ECO:0000256" key="2">
    <source>
        <dbReference type="ARBA" id="ARBA00005417"/>
    </source>
</evidence>
<dbReference type="InterPro" id="IPR047641">
    <property type="entry name" value="ABC_transpr_MalK/UgpC-like"/>
</dbReference>
<dbReference type="GO" id="GO:0055052">
    <property type="term" value="C:ATP-binding cassette (ABC) transporter complex, substrate-binding subunit-containing"/>
    <property type="evidence" value="ECO:0007669"/>
    <property type="project" value="TreeGrafter"/>
</dbReference>
<dbReference type="SUPFAM" id="SSF50331">
    <property type="entry name" value="MOP-like"/>
    <property type="match status" value="1"/>
</dbReference>
<dbReference type="GO" id="GO:0140359">
    <property type="term" value="F:ABC-type transporter activity"/>
    <property type="evidence" value="ECO:0007669"/>
    <property type="project" value="UniProtKB-ARBA"/>
</dbReference>
<keyword evidence="8" id="KW-1278">Translocase</keyword>
<dbReference type="InterPro" id="IPR008995">
    <property type="entry name" value="Mo/tungstate-bd_C_term_dom"/>
</dbReference>
<keyword evidence="12" id="KW-1185">Reference proteome</keyword>
<evidence type="ECO:0000256" key="9">
    <source>
        <dbReference type="ARBA" id="ARBA00023136"/>
    </source>
</evidence>
<dbReference type="Gene3D" id="2.40.50.140">
    <property type="entry name" value="Nucleic acid-binding proteins"/>
    <property type="match status" value="1"/>
</dbReference>
<reference evidence="11" key="1">
    <citation type="submission" date="2021-01" db="EMBL/GenBank/DDBJ databases">
        <title>Rhizobium sp. strain KVB221 16S ribosomal RNA gene Genome sequencing and assembly.</title>
        <authorList>
            <person name="Kang M."/>
        </authorList>
    </citation>
    <scope>NUCLEOTIDE SEQUENCE</scope>
    <source>
        <strain evidence="11">KVB221</strain>
    </source>
</reference>
<evidence type="ECO:0000313" key="11">
    <source>
        <dbReference type="EMBL" id="MBL0375223.1"/>
    </source>
</evidence>
<dbReference type="AlphaFoldDB" id="A0A936YR71"/>
<dbReference type="GO" id="GO:0016887">
    <property type="term" value="F:ATP hydrolysis activity"/>
    <property type="evidence" value="ECO:0007669"/>
    <property type="project" value="InterPro"/>
</dbReference>
<evidence type="ECO:0000256" key="1">
    <source>
        <dbReference type="ARBA" id="ARBA00004417"/>
    </source>
</evidence>
<evidence type="ECO:0000259" key="10">
    <source>
        <dbReference type="PROSITE" id="PS50893"/>
    </source>
</evidence>
<sequence>MSTLELVNVTKAYGNTVAVDGIDLKIENNEFFCIFGPPSSGKSTILRLFLGLAHADSGRVLIGGRDVTDVPPADRDLAMVFQNLALFPHLTARQNMEFPLRERRETQAIIDARVKSVAEKLHITLLLEKFPAQLSGGERQRVAIGRALVRKPSAYLMDEPIAALDARLREEMRVELKRLQREVGHTLVYVTHDQEEAMSIADRMAIVENGRIAQIGSPDEIYNNPASRYVAELVGSPPMNFIEGSIVSGRFRASKLDLEVNLDNGLSDRDIVLGIRPEDLSLHEGGGAQGHGSNFKVYETEPLGAYSIVDIIAGDIILKAQMRGLAGLSLGQEVALRIEPGHCHAFDPINGANLLHNVMA</sequence>
<dbReference type="Gene3D" id="3.40.50.300">
    <property type="entry name" value="P-loop containing nucleotide triphosphate hydrolases"/>
    <property type="match status" value="1"/>
</dbReference>
<evidence type="ECO:0000313" key="12">
    <source>
        <dbReference type="Proteomes" id="UP000633219"/>
    </source>
</evidence>
<dbReference type="PROSITE" id="PS00211">
    <property type="entry name" value="ABC_TRANSPORTER_1"/>
    <property type="match status" value="1"/>
</dbReference>
<dbReference type="InterPro" id="IPR012340">
    <property type="entry name" value="NA-bd_OB-fold"/>
</dbReference>
<accession>A0A936YR71</accession>
<comment type="caution">
    <text evidence="11">The sequence shown here is derived from an EMBL/GenBank/DDBJ whole genome shotgun (WGS) entry which is preliminary data.</text>
</comment>
<dbReference type="PROSITE" id="PS50893">
    <property type="entry name" value="ABC_TRANSPORTER_2"/>
    <property type="match status" value="1"/>
</dbReference>
<dbReference type="InterPro" id="IPR040582">
    <property type="entry name" value="OB_MalK-like"/>
</dbReference>
<evidence type="ECO:0000256" key="5">
    <source>
        <dbReference type="ARBA" id="ARBA00022519"/>
    </source>
</evidence>
<dbReference type="InterPro" id="IPR003593">
    <property type="entry name" value="AAA+_ATPase"/>
</dbReference>
<evidence type="ECO:0000256" key="8">
    <source>
        <dbReference type="ARBA" id="ARBA00022967"/>
    </source>
</evidence>
<keyword evidence="4" id="KW-1003">Cell membrane</keyword>
<dbReference type="RefSeq" id="WP_201663768.1">
    <property type="nucleotide sequence ID" value="NZ_JAEQNC010000020.1"/>
</dbReference>
<keyword evidence="6" id="KW-0547">Nucleotide-binding</keyword>
<feature type="domain" description="ABC transporter" evidence="10">
    <location>
        <begin position="4"/>
        <end position="234"/>
    </location>
</feature>
<gene>
    <name evidence="11" type="ORF">JJB09_24725</name>
</gene>
<dbReference type="FunFam" id="3.40.50.300:FF:000042">
    <property type="entry name" value="Maltose/maltodextrin ABC transporter, ATP-binding protein"/>
    <property type="match status" value="1"/>
</dbReference>
<proteinExistence type="inferred from homology"/>
<dbReference type="PANTHER" id="PTHR43875">
    <property type="entry name" value="MALTODEXTRIN IMPORT ATP-BINDING PROTEIN MSMX"/>
    <property type="match status" value="1"/>
</dbReference>
<dbReference type="SUPFAM" id="SSF52540">
    <property type="entry name" value="P-loop containing nucleoside triphosphate hydrolases"/>
    <property type="match status" value="1"/>
</dbReference>
<dbReference type="EMBL" id="JAEQNC010000020">
    <property type="protein sequence ID" value="MBL0375223.1"/>
    <property type="molecule type" value="Genomic_DNA"/>
</dbReference>
<evidence type="ECO:0000256" key="4">
    <source>
        <dbReference type="ARBA" id="ARBA00022475"/>
    </source>
</evidence>
<dbReference type="InterPro" id="IPR017871">
    <property type="entry name" value="ABC_transporter-like_CS"/>
</dbReference>
<keyword evidence="7 11" id="KW-0067">ATP-binding</keyword>
<dbReference type="InterPro" id="IPR027417">
    <property type="entry name" value="P-loop_NTPase"/>
</dbReference>
<dbReference type="Pfam" id="PF17912">
    <property type="entry name" value="OB_MalK"/>
    <property type="match status" value="1"/>
</dbReference>
<name>A0A936YR71_9HYPH</name>
<organism evidence="11 12">
    <name type="scientific">Rhizobium setariae</name>
    <dbReference type="NCBI Taxonomy" id="2801340"/>
    <lineage>
        <taxon>Bacteria</taxon>
        <taxon>Pseudomonadati</taxon>
        <taxon>Pseudomonadota</taxon>
        <taxon>Alphaproteobacteria</taxon>
        <taxon>Hyphomicrobiales</taxon>
        <taxon>Rhizobiaceae</taxon>
        <taxon>Rhizobium/Agrobacterium group</taxon>
        <taxon>Rhizobium</taxon>
    </lineage>
</organism>
<comment type="subcellular location">
    <subcellularLocation>
        <location evidence="1">Cell inner membrane</location>
        <topology evidence="1">Peripheral membrane protein</topology>
    </subcellularLocation>
</comment>
<dbReference type="GO" id="GO:0005524">
    <property type="term" value="F:ATP binding"/>
    <property type="evidence" value="ECO:0007669"/>
    <property type="project" value="UniProtKB-KW"/>
</dbReference>
<comment type="similarity">
    <text evidence="2">Belongs to the ABC transporter superfamily.</text>
</comment>
<dbReference type="PANTHER" id="PTHR43875:SF15">
    <property type="entry name" value="TREHALOSE IMPORT ATP-BINDING PROTEIN SUGC"/>
    <property type="match status" value="1"/>
</dbReference>
<keyword evidence="3" id="KW-0813">Transport</keyword>
<protein>
    <submittedName>
        <fullName evidence="11">ABC transporter ATP-binding protein</fullName>
    </submittedName>
</protein>
<dbReference type="Pfam" id="PF00005">
    <property type="entry name" value="ABC_tran"/>
    <property type="match status" value="1"/>
</dbReference>
<evidence type="ECO:0000256" key="6">
    <source>
        <dbReference type="ARBA" id="ARBA00022741"/>
    </source>
</evidence>
<keyword evidence="9" id="KW-0472">Membrane</keyword>
<dbReference type="InterPro" id="IPR003439">
    <property type="entry name" value="ABC_transporter-like_ATP-bd"/>
</dbReference>